<feature type="domain" description="FHA" evidence="2">
    <location>
        <begin position="25"/>
        <end position="74"/>
    </location>
</feature>
<evidence type="ECO:0000313" key="4">
    <source>
        <dbReference type="Proteomes" id="UP000595564"/>
    </source>
</evidence>
<dbReference type="AlphaFoldDB" id="A0A7R6PH36"/>
<dbReference type="PANTHER" id="PTHR30486">
    <property type="entry name" value="TWITCHING MOTILITY PROTEIN PILT"/>
    <property type="match status" value="1"/>
</dbReference>
<accession>A0A7R6PH36</accession>
<proteinExistence type="inferred from homology"/>
<dbReference type="CDD" id="cd01130">
    <property type="entry name" value="VirB11-like_ATPase"/>
    <property type="match status" value="1"/>
</dbReference>
<comment type="similarity">
    <text evidence="1">Belongs to the GSP E family.</text>
</comment>
<dbReference type="InterPro" id="IPR027417">
    <property type="entry name" value="P-loop_NTPase"/>
</dbReference>
<dbReference type="Gene3D" id="2.60.200.20">
    <property type="match status" value="1"/>
</dbReference>
<dbReference type="InterPro" id="IPR001482">
    <property type="entry name" value="T2SS/T4SS_dom"/>
</dbReference>
<dbReference type="InterPro" id="IPR050921">
    <property type="entry name" value="T4SS_GSP_E_ATPase"/>
</dbReference>
<name>A0A7R6PH36_9BACT</name>
<dbReference type="PROSITE" id="PS50006">
    <property type="entry name" value="FHA_DOMAIN"/>
    <property type="match status" value="1"/>
</dbReference>
<dbReference type="Pfam" id="PF00498">
    <property type="entry name" value="FHA"/>
    <property type="match status" value="1"/>
</dbReference>
<dbReference type="InterPro" id="IPR008984">
    <property type="entry name" value="SMAD_FHA_dom_sf"/>
</dbReference>
<organism evidence="3 4">
    <name type="scientific">Thermotomaculum hydrothermale</name>
    <dbReference type="NCBI Taxonomy" id="981385"/>
    <lineage>
        <taxon>Bacteria</taxon>
        <taxon>Pseudomonadati</taxon>
        <taxon>Acidobacteriota</taxon>
        <taxon>Holophagae</taxon>
        <taxon>Thermotomaculales</taxon>
        <taxon>Thermotomaculaceae</taxon>
        <taxon>Thermotomaculum</taxon>
    </lineage>
</organism>
<dbReference type="GO" id="GO:0016887">
    <property type="term" value="F:ATP hydrolysis activity"/>
    <property type="evidence" value="ECO:0007669"/>
    <property type="project" value="InterPro"/>
</dbReference>
<sequence length="477" mass="53118">MGFKVLIKDLSNNKEWVKSLNQPIFFIGRSSSNEVVLNSPKVSSRHARVMVRGEKITIEDLKSTNGILFNNEKVERSADLSFGDSVQIGDFVISIVGEDFKTEAPVEEEQVEFKFDPFAYVRPFLAPINDFLEDASISEIMINGHDKIYIERKGKIEKTDKKFASEKALVAAVKNIARALGKEVSEINPRLDARLDDGSRVAAVIPPCALTGTYVSIRKFSKKALTLQDLINFGAITQDAIDFIELCILMKQNVIVSGGTGSGKTTLLNVLSSLIPDNERIIVIEDTAELQLQKEHILRMEAKPADKKGRGEVTIRDLLHSTLRMRPDRIVIGEIRGGEAFDLLQAMNTGHGGSMSTIHSNSPFDTLSRLENTTLQSGIQLPLKAIREQISSAINIIVHTKRFEDGSRKVNFISEVMDLKPDMSYNLQHIFVFERTGKDENGKVFGELKFTGNKPTFLEEARKAGFVKKGSFLDSIK</sequence>
<gene>
    <name evidence="3" type="ORF">TTHT_2176</name>
</gene>
<evidence type="ECO:0000313" key="3">
    <source>
        <dbReference type="EMBL" id="BBB33604.1"/>
    </source>
</evidence>
<dbReference type="Gene3D" id="3.30.450.380">
    <property type="match status" value="1"/>
</dbReference>
<dbReference type="Gene3D" id="3.40.50.300">
    <property type="entry name" value="P-loop containing nucleotide triphosphate hydrolases"/>
    <property type="match status" value="1"/>
</dbReference>
<dbReference type="PANTHER" id="PTHR30486:SF6">
    <property type="entry name" value="TYPE IV PILUS RETRACTATION ATPASE PILT"/>
    <property type="match status" value="1"/>
</dbReference>
<dbReference type="RefSeq" id="WP_201327917.1">
    <property type="nucleotide sequence ID" value="NZ_AP017470.1"/>
</dbReference>
<dbReference type="Proteomes" id="UP000595564">
    <property type="component" value="Chromosome"/>
</dbReference>
<dbReference type="Pfam" id="PF00437">
    <property type="entry name" value="T2SSE"/>
    <property type="match status" value="1"/>
</dbReference>
<evidence type="ECO:0000256" key="1">
    <source>
        <dbReference type="ARBA" id="ARBA00006611"/>
    </source>
</evidence>
<dbReference type="EMBL" id="AP017470">
    <property type="protein sequence ID" value="BBB33604.1"/>
    <property type="molecule type" value="Genomic_DNA"/>
</dbReference>
<evidence type="ECO:0000259" key="2">
    <source>
        <dbReference type="PROSITE" id="PS50006"/>
    </source>
</evidence>
<dbReference type="SUPFAM" id="SSF52540">
    <property type="entry name" value="P-loop containing nucleoside triphosphate hydrolases"/>
    <property type="match status" value="1"/>
</dbReference>
<dbReference type="SMART" id="SM00240">
    <property type="entry name" value="FHA"/>
    <property type="match status" value="1"/>
</dbReference>
<keyword evidence="4" id="KW-1185">Reference proteome</keyword>
<reference evidence="3 4" key="1">
    <citation type="journal article" date="2012" name="Extremophiles">
        <title>Thermotomaculum hydrothermale gen. nov., sp. nov., a novel heterotrophic thermophile within the phylum Acidobacteria from a deep-sea hydrothermal vent chimney in the Southern Okinawa Trough.</title>
        <authorList>
            <person name="Izumi H."/>
            <person name="Nunoura T."/>
            <person name="Miyazaki M."/>
            <person name="Mino S."/>
            <person name="Toki T."/>
            <person name="Takai K."/>
            <person name="Sako Y."/>
            <person name="Sawabe T."/>
            <person name="Nakagawa S."/>
        </authorList>
    </citation>
    <scope>NUCLEOTIDE SEQUENCE [LARGE SCALE GENOMIC DNA]</scope>
    <source>
        <strain evidence="3 4">AC55</strain>
    </source>
</reference>
<dbReference type="KEGG" id="thyd:TTHT_2176"/>
<protein>
    <submittedName>
        <fullName evidence="3">Pilus assembly protein CpaF</fullName>
    </submittedName>
</protein>
<dbReference type="InterPro" id="IPR000253">
    <property type="entry name" value="FHA_dom"/>
</dbReference>
<dbReference type="CDD" id="cd00060">
    <property type="entry name" value="FHA"/>
    <property type="match status" value="1"/>
</dbReference>
<dbReference type="SUPFAM" id="SSF49879">
    <property type="entry name" value="SMAD/FHA domain"/>
    <property type="match status" value="1"/>
</dbReference>